<dbReference type="SMART" id="SM00252">
    <property type="entry name" value="SH2"/>
    <property type="match status" value="1"/>
</dbReference>
<keyword evidence="4 11" id="KW-0547">Nucleotide-binding</keyword>
<dbReference type="SUPFAM" id="SSF55550">
    <property type="entry name" value="SH2 domain"/>
    <property type="match status" value="1"/>
</dbReference>
<evidence type="ECO:0000259" key="13">
    <source>
        <dbReference type="PROSITE" id="PS50001"/>
    </source>
</evidence>
<dbReference type="FunFam" id="3.30.505.10:FF:000023">
    <property type="entry name" value="Tyrosine-protein kinase"/>
    <property type="match status" value="1"/>
</dbReference>
<feature type="domain" description="SH2" evidence="13">
    <location>
        <begin position="59"/>
        <end position="148"/>
    </location>
</feature>
<keyword evidence="16" id="KW-1185">Reference proteome</keyword>
<dbReference type="Proteomes" id="UP001152798">
    <property type="component" value="Chromosome 7"/>
</dbReference>
<evidence type="ECO:0000256" key="2">
    <source>
        <dbReference type="ARBA" id="ARBA00022490"/>
    </source>
</evidence>
<dbReference type="PRINTS" id="PR00401">
    <property type="entry name" value="SH2DOMAIN"/>
</dbReference>
<dbReference type="InterPro" id="IPR001245">
    <property type="entry name" value="Ser-Thr/Tyr_kinase_cat_dom"/>
</dbReference>
<dbReference type="PRINTS" id="PR00109">
    <property type="entry name" value="TYRKINASE"/>
</dbReference>
<dbReference type="GO" id="GO:0002009">
    <property type="term" value="P:morphogenesis of an epithelium"/>
    <property type="evidence" value="ECO:0007669"/>
    <property type="project" value="UniProtKB-ARBA"/>
</dbReference>
<comment type="similarity">
    <text evidence="12">Belongs to the protein kinase superfamily. Tyr protein kinase family.</text>
</comment>
<dbReference type="FunFam" id="3.30.200.20:FF:000180">
    <property type="entry name" value="serine/threonine-protein kinase STY46-like"/>
    <property type="match status" value="1"/>
</dbReference>
<dbReference type="PANTHER" id="PTHR24418">
    <property type="entry name" value="TYROSINE-PROTEIN KINASE"/>
    <property type="match status" value="1"/>
</dbReference>
<protein>
    <recommendedName>
        <fullName evidence="12">Tyrosine-protein kinase</fullName>
        <ecNumber evidence="12">2.7.10.2</ecNumber>
    </recommendedName>
</protein>
<keyword evidence="5 12" id="KW-0418">Kinase</keyword>
<comment type="catalytic activity">
    <reaction evidence="9 12">
        <text>L-tyrosyl-[protein] + ATP = O-phospho-L-tyrosyl-[protein] + ADP + H(+)</text>
        <dbReference type="Rhea" id="RHEA:10596"/>
        <dbReference type="Rhea" id="RHEA-COMP:10136"/>
        <dbReference type="Rhea" id="RHEA-COMP:20101"/>
        <dbReference type="ChEBI" id="CHEBI:15378"/>
        <dbReference type="ChEBI" id="CHEBI:30616"/>
        <dbReference type="ChEBI" id="CHEBI:46858"/>
        <dbReference type="ChEBI" id="CHEBI:61978"/>
        <dbReference type="ChEBI" id="CHEBI:456216"/>
        <dbReference type="EC" id="2.7.10.2"/>
    </reaction>
</comment>
<dbReference type="CDD" id="cd09937">
    <property type="entry name" value="SH2_csk_like"/>
    <property type="match status" value="1"/>
</dbReference>
<dbReference type="PROSITE" id="PS50001">
    <property type="entry name" value="SH2"/>
    <property type="match status" value="1"/>
</dbReference>
<dbReference type="InterPro" id="IPR017441">
    <property type="entry name" value="Protein_kinase_ATP_BS"/>
</dbReference>
<dbReference type="SMART" id="SM00219">
    <property type="entry name" value="TyrKc"/>
    <property type="match status" value="1"/>
</dbReference>
<name>A0A9P0HSX2_NEZVI</name>
<accession>A0A9P0HSX2</accession>
<evidence type="ECO:0000256" key="10">
    <source>
        <dbReference type="PROSITE-ProRule" id="PRU00191"/>
    </source>
</evidence>
<dbReference type="PROSITE" id="PS00109">
    <property type="entry name" value="PROTEIN_KINASE_TYR"/>
    <property type="match status" value="1"/>
</dbReference>
<dbReference type="EMBL" id="OV725083">
    <property type="protein sequence ID" value="CAH1407087.1"/>
    <property type="molecule type" value="Genomic_DNA"/>
</dbReference>
<dbReference type="InterPro" id="IPR000719">
    <property type="entry name" value="Prot_kinase_dom"/>
</dbReference>
<dbReference type="InterPro" id="IPR035027">
    <property type="entry name" value="Csk-like_SH2"/>
</dbReference>
<evidence type="ECO:0000256" key="8">
    <source>
        <dbReference type="ARBA" id="ARBA00023137"/>
    </source>
</evidence>
<evidence type="ECO:0000256" key="4">
    <source>
        <dbReference type="ARBA" id="ARBA00022741"/>
    </source>
</evidence>
<dbReference type="PROSITE" id="PS00107">
    <property type="entry name" value="PROTEIN_KINASE_ATP"/>
    <property type="match status" value="1"/>
</dbReference>
<dbReference type="GO" id="GO:0004715">
    <property type="term" value="F:non-membrane spanning protein tyrosine kinase activity"/>
    <property type="evidence" value="ECO:0007669"/>
    <property type="project" value="UniProtKB-EC"/>
</dbReference>
<dbReference type="SUPFAM" id="SSF56112">
    <property type="entry name" value="Protein kinase-like (PK-like)"/>
    <property type="match status" value="1"/>
</dbReference>
<reference evidence="15" key="1">
    <citation type="submission" date="2022-01" db="EMBL/GenBank/DDBJ databases">
        <authorList>
            <person name="King R."/>
        </authorList>
    </citation>
    <scope>NUCLEOTIDE SEQUENCE</scope>
</reference>
<keyword evidence="8 12" id="KW-0829">Tyrosine-protein kinase</keyword>
<evidence type="ECO:0000256" key="9">
    <source>
        <dbReference type="ARBA" id="ARBA00051245"/>
    </source>
</evidence>
<dbReference type="GO" id="GO:0005737">
    <property type="term" value="C:cytoplasm"/>
    <property type="evidence" value="ECO:0007669"/>
    <property type="project" value="UniProtKB-SubCell"/>
</dbReference>
<evidence type="ECO:0000256" key="12">
    <source>
        <dbReference type="RuleBase" id="RU362096"/>
    </source>
</evidence>
<sequence>MNQTLQGNTLTQRYQPLAVVSPLEDRTWIVPNMTDTEKLSPTSFALSQKPEVKLSAMPWFHGKISREAAETLLNPREDGLFLVRESTNFPGDYTLCVCFQGKVEHYRVKYKDNQLTIDDEEFFQTLAQLVEHYEEDADGLCTQLTKSLPKQGKQDFCVDTKKFVEAGWVIQEHELEYREPIGKGEFGDVMLAIFRGEKVAVKMLKDSSEAAQKFLAEASLMTSLKHENLVQLLGLVFDKSHISLVTEYMGKGNLVDYLRSRGRLHVTKAHQINFACDTCSGMEYLERRKVVHRDLAARNVLISEGGVAKVADFGLAREESFTLDCGKLPIKWTAPEALKHGVRPKFISGTGLLDHGKNILYLININYL</sequence>
<organism evidence="15 16">
    <name type="scientific">Nezara viridula</name>
    <name type="common">Southern green stink bug</name>
    <name type="synonym">Cimex viridulus</name>
    <dbReference type="NCBI Taxonomy" id="85310"/>
    <lineage>
        <taxon>Eukaryota</taxon>
        <taxon>Metazoa</taxon>
        <taxon>Ecdysozoa</taxon>
        <taxon>Arthropoda</taxon>
        <taxon>Hexapoda</taxon>
        <taxon>Insecta</taxon>
        <taxon>Pterygota</taxon>
        <taxon>Neoptera</taxon>
        <taxon>Paraneoptera</taxon>
        <taxon>Hemiptera</taxon>
        <taxon>Heteroptera</taxon>
        <taxon>Panheteroptera</taxon>
        <taxon>Pentatomomorpha</taxon>
        <taxon>Pentatomoidea</taxon>
        <taxon>Pentatomidae</taxon>
        <taxon>Pentatominae</taxon>
        <taxon>Nezara</taxon>
    </lineage>
</organism>
<evidence type="ECO:0000313" key="15">
    <source>
        <dbReference type="EMBL" id="CAH1407087.1"/>
    </source>
</evidence>
<proteinExistence type="inferred from homology"/>
<comment type="subcellular location">
    <subcellularLocation>
        <location evidence="1">Cytoplasm</location>
    </subcellularLocation>
</comment>
<dbReference type="InterPro" id="IPR036860">
    <property type="entry name" value="SH2_dom_sf"/>
</dbReference>
<evidence type="ECO:0000313" key="16">
    <source>
        <dbReference type="Proteomes" id="UP001152798"/>
    </source>
</evidence>
<dbReference type="InterPro" id="IPR050198">
    <property type="entry name" value="Non-receptor_tyrosine_kinases"/>
</dbReference>
<dbReference type="AlphaFoldDB" id="A0A9P0HSX2"/>
<dbReference type="Gene3D" id="1.10.510.10">
    <property type="entry name" value="Transferase(Phosphotransferase) domain 1"/>
    <property type="match status" value="1"/>
</dbReference>
<evidence type="ECO:0000256" key="11">
    <source>
        <dbReference type="PROSITE-ProRule" id="PRU10141"/>
    </source>
</evidence>
<dbReference type="InterPro" id="IPR000980">
    <property type="entry name" value="SH2"/>
</dbReference>
<keyword evidence="7 10" id="KW-0727">SH2 domain</keyword>
<keyword evidence="3 12" id="KW-0808">Transferase</keyword>
<evidence type="ECO:0000256" key="6">
    <source>
        <dbReference type="ARBA" id="ARBA00022840"/>
    </source>
</evidence>
<dbReference type="EC" id="2.7.10.2" evidence="12"/>
<dbReference type="Gene3D" id="3.30.505.10">
    <property type="entry name" value="SH2 domain"/>
    <property type="match status" value="1"/>
</dbReference>
<dbReference type="InterPro" id="IPR011009">
    <property type="entry name" value="Kinase-like_dom_sf"/>
</dbReference>
<evidence type="ECO:0000256" key="3">
    <source>
        <dbReference type="ARBA" id="ARBA00022679"/>
    </source>
</evidence>
<dbReference type="PROSITE" id="PS50011">
    <property type="entry name" value="PROTEIN_KINASE_DOM"/>
    <property type="match status" value="1"/>
</dbReference>
<dbReference type="InterPro" id="IPR020635">
    <property type="entry name" value="Tyr_kinase_cat_dom"/>
</dbReference>
<feature type="domain" description="Protein kinase" evidence="14">
    <location>
        <begin position="175"/>
        <end position="368"/>
    </location>
</feature>
<feature type="binding site" evidence="11">
    <location>
        <position position="202"/>
    </location>
    <ligand>
        <name>ATP</name>
        <dbReference type="ChEBI" id="CHEBI:30616"/>
    </ligand>
</feature>
<keyword evidence="6 11" id="KW-0067">ATP-binding</keyword>
<dbReference type="InterPro" id="IPR008266">
    <property type="entry name" value="Tyr_kinase_AS"/>
</dbReference>
<evidence type="ECO:0000256" key="1">
    <source>
        <dbReference type="ARBA" id="ARBA00004496"/>
    </source>
</evidence>
<evidence type="ECO:0000256" key="7">
    <source>
        <dbReference type="ARBA" id="ARBA00022999"/>
    </source>
</evidence>
<dbReference type="Pfam" id="PF00017">
    <property type="entry name" value="SH2"/>
    <property type="match status" value="1"/>
</dbReference>
<evidence type="ECO:0000256" key="5">
    <source>
        <dbReference type="ARBA" id="ARBA00022777"/>
    </source>
</evidence>
<dbReference type="Gene3D" id="3.30.200.20">
    <property type="entry name" value="Phosphorylase Kinase, domain 1"/>
    <property type="match status" value="1"/>
</dbReference>
<keyword evidence="2" id="KW-0963">Cytoplasm</keyword>
<dbReference type="GO" id="GO:0005524">
    <property type="term" value="F:ATP binding"/>
    <property type="evidence" value="ECO:0007669"/>
    <property type="project" value="UniProtKB-UniRule"/>
</dbReference>
<evidence type="ECO:0000259" key="14">
    <source>
        <dbReference type="PROSITE" id="PS50011"/>
    </source>
</evidence>
<dbReference type="Pfam" id="PF07714">
    <property type="entry name" value="PK_Tyr_Ser-Thr"/>
    <property type="match status" value="1"/>
</dbReference>
<gene>
    <name evidence="15" type="ORF">NEZAVI_LOCUS14891</name>
</gene>